<dbReference type="PANTHER" id="PTHR30616:SF2">
    <property type="entry name" value="PURINE NUCLEOSIDE PHOSPHORYLASE LACC1"/>
    <property type="match status" value="1"/>
</dbReference>
<dbReference type="InterPro" id="IPR011324">
    <property type="entry name" value="Cytotoxic_necrot_fac-like_cat"/>
</dbReference>
<sequence length="312" mass="34651">MTSSVSGSSFELKNFVLKNKERVFSLRTYEQKGSGRENAKRKADELDGLPLLAFESLSREAWIRHCFTTRAGGVSRGIFRSLNLSYTRGDDPKAVTENYRRVARAMGTDLAHIVTSDQTHTTNIRLVTAEDAGKGITRERDYRDTDGLITDVPGLLLATFYADCVPLYLIDPVHRAIGLSHSGWRGTLGRMGAKTVRAMGEAYGSRPQDMLAAIGPSICRDCYEVSRDLAESFTEEFGPGVADFTDQEHGQLDLWECNRRVFLDAGLSSDRIIVSNLCTCCNSDKLFSHRASHGRRGNLGAFLMITPRVIDR</sequence>
<dbReference type="Proteomes" id="UP000003494">
    <property type="component" value="Unassembled WGS sequence"/>
</dbReference>
<reference evidence="12" key="1">
    <citation type="submission" date="2009-04" db="EMBL/GenBank/DDBJ databases">
        <authorList>
            <person name="Weinstock G."/>
            <person name="Sodergren E."/>
            <person name="Clifton S."/>
            <person name="Fulton L."/>
            <person name="Fulton B."/>
            <person name="Courtney L."/>
            <person name="Fronick C."/>
            <person name="Harrison M."/>
            <person name="Strong C."/>
            <person name="Farmer C."/>
            <person name="Delahaunty K."/>
            <person name="Markovic C."/>
            <person name="Hall O."/>
            <person name="Minx P."/>
            <person name="Tomlinson C."/>
            <person name="Mitreva M."/>
            <person name="Nelson J."/>
            <person name="Hou S."/>
            <person name="Wollam A."/>
            <person name="Pepin K.H."/>
            <person name="Johnson M."/>
            <person name="Bhonagiri V."/>
            <person name="Nash W.E."/>
            <person name="Warren W."/>
            <person name="Chinwalla A."/>
            <person name="Mardis E.R."/>
            <person name="Wilson R.K."/>
        </authorList>
    </citation>
    <scope>NUCLEOTIDE SEQUENCE [LARGE SCALE GENOMIC DNA]</scope>
    <source>
        <strain evidence="12">DSM 14600</strain>
    </source>
</reference>
<evidence type="ECO:0000313" key="12">
    <source>
        <dbReference type="EMBL" id="EEP28295.1"/>
    </source>
</evidence>
<dbReference type="GO" id="GO:0005507">
    <property type="term" value="F:copper ion binding"/>
    <property type="evidence" value="ECO:0007669"/>
    <property type="project" value="TreeGrafter"/>
</dbReference>
<dbReference type="InterPro" id="IPR003730">
    <property type="entry name" value="Cu_polyphenol_OxRdtase"/>
</dbReference>
<evidence type="ECO:0000256" key="8">
    <source>
        <dbReference type="ARBA" id="ARBA00047989"/>
    </source>
</evidence>
<comment type="catalytic activity">
    <reaction evidence="1">
        <text>inosine + phosphate = alpha-D-ribose 1-phosphate + hypoxanthine</text>
        <dbReference type="Rhea" id="RHEA:27646"/>
        <dbReference type="ChEBI" id="CHEBI:17368"/>
        <dbReference type="ChEBI" id="CHEBI:17596"/>
        <dbReference type="ChEBI" id="CHEBI:43474"/>
        <dbReference type="ChEBI" id="CHEBI:57720"/>
        <dbReference type="EC" id="2.4.2.1"/>
    </reaction>
    <physiologicalReaction direction="left-to-right" evidence="1">
        <dbReference type="Rhea" id="RHEA:27647"/>
    </physiologicalReaction>
</comment>
<dbReference type="HOGENOM" id="CLU_065784_0_0_9"/>
<evidence type="ECO:0000256" key="4">
    <source>
        <dbReference type="ARBA" id="ARBA00022679"/>
    </source>
</evidence>
<dbReference type="CDD" id="cd16833">
    <property type="entry name" value="YfiH"/>
    <property type="match status" value="1"/>
</dbReference>
<keyword evidence="6" id="KW-0378">Hydrolase</keyword>
<dbReference type="eggNOG" id="COG1496">
    <property type="taxonomic scope" value="Bacteria"/>
</dbReference>
<dbReference type="Gene3D" id="3.60.140.10">
    <property type="entry name" value="CNF1/YfiH-like putative cysteine hydrolases"/>
    <property type="match status" value="1"/>
</dbReference>
<evidence type="ECO:0000256" key="6">
    <source>
        <dbReference type="ARBA" id="ARBA00022801"/>
    </source>
</evidence>
<comment type="catalytic activity">
    <reaction evidence="8">
        <text>adenosine + H2O + H(+) = inosine + NH4(+)</text>
        <dbReference type="Rhea" id="RHEA:24408"/>
        <dbReference type="ChEBI" id="CHEBI:15377"/>
        <dbReference type="ChEBI" id="CHEBI:15378"/>
        <dbReference type="ChEBI" id="CHEBI:16335"/>
        <dbReference type="ChEBI" id="CHEBI:17596"/>
        <dbReference type="ChEBI" id="CHEBI:28938"/>
        <dbReference type="EC" id="3.5.4.4"/>
    </reaction>
    <physiologicalReaction direction="left-to-right" evidence="8">
        <dbReference type="Rhea" id="RHEA:24409"/>
    </physiologicalReaction>
</comment>
<comment type="caution">
    <text evidence="12">The sequence shown here is derived from an EMBL/GenBank/DDBJ whole genome shotgun (WGS) entry which is preliminary data.</text>
</comment>
<dbReference type="SUPFAM" id="SSF64438">
    <property type="entry name" value="CNF1/YfiH-like putative cysteine hydrolases"/>
    <property type="match status" value="1"/>
</dbReference>
<dbReference type="AlphaFoldDB" id="C4GB02"/>
<keyword evidence="13" id="KW-1185">Reference proteome</keyword>
<dbReference type="InterPro" id="IPR038371">
    <property type="entry name" value="Cu_polyphenol_OxRdtase_sf"/>
</dbReference>
<comment type="catalytic activity">
    <reaction evidence="10">
        <text>S-methyl-5'-thioadenosine + phosphate = 5-(methylsulfanyl)-alpha-D-ribose 1-phosphate + adenine</text>
        <dbReference type="Rhea" id="RHEA:11852"/>
        <dbReference type="ChEBI" id="CHEBI:16708"/>
        <dbReference type="ChEBI" id="CHEBI:17509"/>
        <dbReference type="ChEBI" id="CHEBI:43474"/>
        <dbReference type="ChEBI" id="CHEBI:58533"/>
        <dbReference type="EC" id="2.4.2.28"/>
    </reaction>
    <physiologicalReaction direction="left-to-right" evidence="10">
        <dbReference type="Rhea" id="RHEA:11853"/>
    </physiologicalReaction>
</comment>
<dbReference type="PANTHER" id="PTHR30616">
    <property type="entry name" value="UNCHARACTERIZED PROTEIN YFIH"/>
    <property type="match status" value="1"/>
</dbReference>
<organism evidence="12 13">
    <name type="scientific">Shuttleworthella satelles DSM 14600</name>
    <dbReference type="NCBI Taxonomy" id="626523"/>
    <lineage>
        <taxon>Bacteria</taxon>
        <taxon>Bacillati</taxon>
        <taxon>Bacillota</taxon>
        <taxon>Clostridia</taxon>
        <taxon>Lachnospirales</taxon>
        <taxon>Lachnospiraceae</taxon>
        <taxon>Shuttleworthella</taxon>
    </lineage>
</organism>
<evidence type="ECO:0000256" key="7">
    <source>
        <dbReference type="ARBA" id="ARBA00022833"/>
    </source>
</evidence>
<gene>
    <name evidence="12" type="ORF">GCWU000342_01103</name>
</gene>
<evidence type="ECO:0000256" key="9">
    <source>
        <dbReference type="ARBA" id="ARBA00048968"/>
    </source>
</evidence>
<accession>C4GB02</accession>
<evidence type="ECO:0000256" key="2">
    <source>
        <dbReference type="ARBA" id="ARBA00003215"/>
    </source>
</evidence>
<keyword evidence="4" id="KW-0808">Transferase</keyword>
<dbReference type="Pfam" id="PF02578">
    <property type="entry name" value="Cu-oxidase_4"/>
    <property type="match status" value="1"/>
</dbReference>
<evidence type="ECO:0000256" key="11">
    <source>
        <dbReference type="RuleBase" id="RU361274"/>
    </source>
</evidence>
<evidence type="ECO:0000313" key="13">
    <source>
        <dbReference type="Proteomes" id="UP000003494"/>
    </source>
</evidence>
<dbReference type="GO" id="GO:0017061">
    <property type="term" value="F:S-methyl-5-thioadenosine phosphorylase activity"/>
    <property type="evidence" value="ECO:0007669"/>
    <property type="project" value="UniProtKB-EC"/>
</dbReference>
<comment type="catalytic activity">
    <reaction evidence="9">
        <text>adenosine + phosphate = alpha-D-ribose 1-phosphate + adenine</text>
        <dbReference type="Rhea" id="RHEA:27642"/>
        <dbReference type="ChEBI" id="CHEBI:16335"/>
        <dbReference type="ChEBI" id="CHEBI:16708"/>
        <dbReference type="ChEBI" id="CHEBI:43474"/>
        <dbReference type="ChEBI" id="CHEBI:57720"/>
        <dbReference type="EC" id="2.4.2.1"/>
    </reaction>
    <physiologicalReaction direction="left-to-right" evidence="9">
        <dbReference type="Rhea" id="RHEA:27643"/>
    </physiologicalReaction>
</comment>
<keyword evidence="7" id="KW-0862">Zinc</keyword>
<evidence type="ECO:0000256" key="10">
    <source>
        <dbReference type="ARBA" id="ARBA00049893"/>
    </source>
</evidence>
<proteinExistence type="inferred from homology"/>
<name>C4GB02_9FIRM</name>
<dbReference type="GO" id="GO:0016787">
    <property type="term" value="F:hydrolase activity"/>
    <property type="evidence" value="ECO:0007669"/>
    <property type="project" value="UniProtKB-KW"/>
</dbReference>
<comment type="function">
    <text evidence="2">Purine nucleoside enzyme that catalyzes the phosphorolysis of adenosine and inosine nucleosides, yielding D-ribose 1-phosphate and the respective free bases, adenine and hypoxanthine. Also catalyzes the phosphorolysis of S-methyl-5'-thioadenosine into adenine and S-methyl-5-thio-alpha-D-ribose 1-phosphate. Also has adenosine deaminase activity.</text>
</comment>
<evidence type="ECO:0000256" key="5">
    <source>
        <dbReference type="ARBA" id="ARBA00022723"/>
    </source>
</evidence>
<evidence type="ECO:0000256" key="3">
    <source>
        <dbReference type="ARBA" id="ARBA00007353"/>
    </source>
</evidence>
<keyword evidence="5" id="KW-0479">Metal-binding</keyword>
<dbReference type="RefSeq" id="WP_006906113.1">
    <property type="nucleotide sequence ID" value="NZ_GG665866.1"/>
</dbReference>
<dbReference type="EMBL" id="ACIP02000002">
    <property type="protein sequence ID" value="EEP28295.1"/>
    <property type="molecule type" value="Genomic_DNA"/>
</dbReference>
<comment type="similarity">
    <text evidence="3 11">Belongs to the purine nucleoside phosphorylase YfiH/LACC1 family.</text>
</comment>
<dbReference type="NCBIfam" id="TIGR00726">
    <property type="entry name" value="peptidoglycan editing factor PgeF"/>
    <property type="match status" value="1"/>
</dbReference>
<protein>
    <recommendedName>
        <fullName evidence="11">Purine nucleoside phosphorylase</fullName>
    </recommendedName>
</protein>
<evidence type="ECO:0000256" key="1">
    <source>
        <dbReference type="ARBA" id="ARBA00000553"/>
    </source>
</evidence>
<dbReference type="STRING" id="626523.GCWU000342_01103"/>